<accession>A0A5M9MA10</accession>
<evidence type="ECO:0000313" key="1">
    <source>
        <dbReference type="EMBL" id="KAA8643862.1"/>
    </source>
</evidence>
<sequence length="107" mass="12321">MERHLPDTRSHPTPWSQPLNQIIDISISSKLKEQTAQEHKALISQWLAGRDNHKIIFYSDGSQLQSGQNGAGIFLQENNPQNQKAWAWNLGHEYEVYDAELFAIQKH</sequence>
<gene>
    <name evidence="1" type="ORF">ATNIH1004_010637</name>
</gene>
<name>A0A5M9MA10_9EURO</name>
<proteinExistence type="predicted"/>
<reference evidence="1 2" key="1">
    <citation type="submission" date="2019-08" db="EMBL/GenBank/DDBJ databases">
        <title>The genome sequence of a newly discovered highly antifungal drug resistant Aspergillus species, Aspergillus tanneri NIH 1004.</title>
        <authorList>
            <person name="Mounaud S."/>
            <person name="Singh I."/>
            <person name="Joardar V."/>
            <person name="Pakala S."/>
            <person name="Pakala S."/>
            <person name="Venepally P."/>
            <person name="Chung J.K."/>
            <person name="Losada L."/>
            <person name="Nierman W.C."/>
        </authorList>
    </citation>
    <scope>NUCLEOTIDE SEQUENCE [LARGE SCALE GENOMIC DNA]</scope>
    <source>
        <strain evidence="1 2">NIH1004</strain>
    </source>
</reference>
<dbReference type="RefSeq" id="XP_033423223.1">
    <property type="nucleotide sequence ID" value="XM_033575205.1"/>
</dbReference>
<comment type="caution">
    <text evidence="1">The sequence shown here is derived from an EMBL/GenBank/DDBJ whole genome shotgun (WGS) entry which is preliminary data.</text>
</comment>
<dbReference type="Proteomes" id="UP000324241">
    <property type="component" value="Unassembled WGS sequence"/>
</dbReference>
<dbReference type="GeneID" id="54333338"/>
<evidence type="ECO:0000313" key="2">
    <source>
        <dbReference type="Proteomes" id="UP000324241"/>
    </source>
</evidence>
<dbReference type="OrthoDB" id="10435956at2759"/>
<dbReference type="GO" id="GO:0003676">
    <property type="term" value="F:nucleic acid binding"/>
    <property type="evidence" value="ECO:0007669"/>
    <property type="project" value="InterPro"/>
</dbReference>
<dbReference type="InterPro" id="IPR036397">
    <property type="entry name" value="RNaseH_sf"/>
</dbReference>
<dbReference type="AlphaFoldDB" id="A0A5M9MA10"/>
<dbReference type="EMBL" id="QUQM01000005">
    <property type="protein sequence ID" value="KAA8643862.1"/>
    <property type="molecule type" value="Genomic_DNA"/>
</dbReference>
<evidence type="ECO:0008006" key="3">
    <source>
        <dbReference type="Google" id="ProtNLM"/>
    </source>
</evidence>
<organism evidence="1 2">
    <name type="scientific">Aspergillus tanneri</name>
    <dbReference type="NCBI Taxonomy" id="1220188"/>
    <lineage>
        <taxon>Eukaryota</taxon>
        <taxon>Fungi</taxon>
        <taxon>Dikarya</taxon>
        <taxon>Ascomycota</taxon>
        <taxon>Pezizomycotina</taxon>
        <taxon>Eurotiomycetes</taxon>
        <taxon>Eurotiomycetidae</taxon>
        <taxon>Eurotiales</taxon>
        <taxon>Aspergillaceae</taxon>
        <taxon>Aspergillus</taxon>
        <taxon>Aspergillus subgen. Circumdati</taxon>
    </lineage>
</organism>
<protein>
    <recommendedName>
        <fullName evidence="3">RNase H type-1 domain-containing protein</fullName>
    </recommendedName>
</protein>
<dbReference type="Gene3D" id="3.30.420.10">
    <property type="entry name" value="Ribonuclease H-like superfamily/Ribonuclease H"/>
    <property type="match status" value="1"/>
</dbReference>